<feature type="signal peptide" evidence="1">
    <location>
        <begin position="1"/>
        <end position="23"/>
    </location>
</feature>
<evidence type="ECO:0000313" key="3">
    <source>
        <dbReference type="Proteomes" id="UP000019478"/>
    </source>
</evidence>
<evidence type="ECO:0000313" key="2">
    <source>
        <dbReference type="EMBL" id="EXJ92067.1"/>
    </source>
</evidence>
<comment type="caution">
    <text evidence="2">The sequence shown here is derived from an EMBL/GenBank/DDBJ whole genome shotgun (WGS) entry which is preliminary data.</text>
</comment>
<feature type="chain" id="PRO_5004932792" evidence="1">
    <location>
        <begin position="24"/>
        <end position="187"/>
    </location>
</feature>
<evidence type="ECO:0000256" key="1">
    <source>
        <dbReference type="SAM" id="SignalP"/>
    </source>
</evidence>
<dbReference type="HOGENOM" id="CLU_099911_0_0_1"/>
<dbReference type="RefSeq" id="XP_007728957.1">
    <property type="nucleotide sequence ID" value="XM_007730767.1"/>
</dbReference>
<accession>W9YGP5</accession>
<sequence>MATTTAITITAFLALILVGMINALAVPRPDKSLEIHKLGAQDLVKRNITVGTQQLDLNIDPDIVNPNCGGVYLANINVQFAPDPFYLTAACNKVLSYIGGPKGNKDVDVVFACLAQPTSGSGDRDIKVILNTQANFVLDGSQSGTQNIPANMEITSENDNFFLSTSVDIGVKVNSGAGKVTFQYIYC</sequence>
<reference evidence="2 3" key="1">
    <citation type="submission" date="2013-03" db="EMBL/GenBank/DDBJ databases">
        <title>The Genome Sequence of Capronia epimyces CBS 606.96.</title>
        <authorList>
            <consortium name="The Broad Institute Genomics Platform"/>
            <person name="Cuomo C."/>
            <person name="de Hoog S."/>
            <person name="Gorbushina A."/>
            <person name="Walker B."/>
            <person name="Young S.K."/>
            <person name="Zeng Q."/>
            <person name="Gargeya S."/>
            <person name="Fitzgerald M."/>
            <person name="Haas B."/>
            <person name="Abouelleil A."/>
            <person name="Allen A.W."/>
            <person name="Alvarado L."/>
            <person name="Arachchi H.M."/>
            <person name="Berlin A.M."/>
            <person name="Chapman S.B."/>
            <person name="Gainer-Dewar J."/>
            <person name="Goldberg J."/>
            <person name="Griggs A."/>
            <person name="Gujja S."/>
            <person name="Hansen M."/>
            <person name="Howarth C."/>
            <person name="Imamovic A."/>
            <person name="Ireland A."/>
            <person name="Larimer J."/>
            <person name="McCowan C."/>
            <person name="Murphy C."/>
            <person name="Pearson M."/>
            <person name="Poon T.W."/>
            <person name="Priest M."/>
            <person name="Roberts A."/>
            <person name="Saif S."/>
            <person name="Shea T."/>
            <person name="Sisk P."/>
            <person name="Sykes S."/>
            <person name="Wortman J."/>
            <person name="Nusbaum C."/>
            <person name="Birren B."/>
        </authorList>
    </citation>
    <scope>NUCLEOTIDE SEQUENCE [LARGE SCALE GENOMIC DNA]</scope>
    <source>
        <strain evidence="2 3">CBS 606.96</strain>
    </source>
</reference>
<gene>
    <name evidence="2" type="ORF">A1O3_00617</name>
</gene>
<protein>
    <submittedName>
        <fullName evidence="2">Uncharacterized protein</fullName>
    </submittedName>
</protein>
<keyword evidence="1" id="KW-0732">Signal</keyword>
<dbReference type="AlphaFoldDB" id="W9YGP5"/>
<name>W9YGP5_9EURO</name>
<dbReference type="OrthoDB" id="4151272at2759"/>
<dbReference type="GeneID" id="19164757"/>
<keyword evidence="3" id="KW-1185">Reference proteome</keyword>
<dbReference type="Proteomes" id="UP000019478">
    <property type="component" value="Unassembled WGS sequence"/>
</dbReference>
<organism evidence="2 3">
    <name type="scientific">Capronia epimyces CBS 606.96</name>
    <dbReference type="NCBI Taxonomy" id="1182542"/>
    <lineage>
        <taxon>Eukaryota</taxon>
        <taxon>Fungi</taxon>
        <taxon>Dikarya</taxon>
        <taxon>Ascomycota</taxon>
        <taxon>Pezizomycotina</taxon>
        <taxon>Eurotiomycetes</taxon>
        <taxon>Chaetothyriomycetidae</taxon>
        <taxon>Chaetothyriales</taxon>
        <taxon>Herpotrichiellaceae</taxon>
        <taxon>Capronia</taxon>
    </lineage>
</organism>
<dbReference type="EMBL" id="AMGY01000001">
    <property type="protein sequence ID" value="EXJ92067.1"/>
    <property type="molecule type" value="Genomic_DNA"/>
</dbReference>
<proteinExistence type="predicted"/>